<feature type="compositionally biased region" description="Basic and acidic residues" evidence="2">
    <location>
        <begin position="1178"/>
        <end position="1188"/>
    </location>
</feature>
<sequence length="1257" mass="143349">MSSTNSDIDSSKDNSNMDNNSISDESPVYLENLEHIHDIAELERLTSQNVNVIFDAECVRKRSNWSKSSVEYKFDTPAFNPQKLLESIPTHSPKLNALLSKIESLDKSDMKKHGKLFKHFIFSDIKSSSFGAKLIAGALIAKGFKLGYNAPLKNAGPAVQEPAVQEPAVQEPANVSGGAPTKPKQYGKIELLSDEDLAKTPGNNFYLLASIGVYDQPISVKQKKAILQKMNQRPENVNGELARIIVMDSGFKEGIDLFDIKYIHIFEPQVTSADQKQVIGRGTRTCGQKGLEFHPTRGWPLHVFIYDVDMPEPIRKYMANSSTAFDLYLKALNIDVRLIEFTHDLERATIFGSVDYELNKNIHNFSIARGEEDESSTSKTIVSSLPQVVPESSLVEPSTNYSSLRSTVSSLGSESPIAPETNAMSSAESEPVTPENTQETPSSVIVEPENTMKTPTSVIVEPENTQETPPNVNPLESENTSFLSRAASIGNSVLSTIRSSLTTTPENKENTTKSNESQSTLGGGPKLIVRRDLPILNLPSQYDELTFDNKRMTHSQLRKHIRENFGEYSWDDVKMENLCKGGASHGIKYTPTQDFIRHYFTPENPVKGMLLFQSVGTGKTCSAIAAATTSFVPKGYTILWVTRTTLKNDIWKNMFDQICNEQIKEEIKKGLTLPAEHAKRMRMLSKEWSIRPMSYKQFSNLVSKQNNFYKSVVKKNGEADPLRKTLLIIDEAHKLYGGGDLSSLERPDMNALKQSIQQSFQLSGADSVKLLLMTATPITENPMELIQLINLCKPAQEQMPEMFSDFSNIYLDEHGRFTPNGETRYLNDIAGYISYLNREKDARQFAQPIVRFVTAPIVENMETLNRFDKNYVRQHLDSNVVDLKERVKENLKNLEGDLSDLDMTKFNGLNVACDSYEGKEKKSCEKIVKQNIKLLLAEAKSQVKQIRDTIKGIREEIKNKNLYKNETLKGISENLENNPEEYAKFKDSLYYNLKSKCGKTVRSSEDLKEAIQIHPVIVDLNQQINEYDTRIAQMHEELKTNLLVYKKKILQIRELMKTDVSPIEKNVLRMVLRDERKKMNRMTRRAEKENTEKVAELNKTRKAIEKKKQKKTGQLRKTLKERLKEENQYERENKKAEKQVRKTLRKQGIIQNIENEMLQELFNKYSAIINEELKRLKDSMETDEREQQMKLQQKKDKKRLKEDEKNIKAAAKEQERLAKRAEKEREKAAKKAERERLRETKRAEKMVKKNKTIKKNS</sequence>
<dbReference type="EMBL" id="MN738924">
    <property type="protein sequence ID" value="QHT31577.1"/>
    <property type="molecule type" value="Genomic_DNA"/>
</dbReference>
<feature type="region of interest" description="Disordered" evidence="2">
    <location>
        <begin position="392"/>
        <end position="451"/>
    </location>
</feature>
<feature type="coiled-coil region" evidence="1">
    <location>
        <begin position="929"/>
        <end position="956"/>
    </location>
</feature>
<feature type="compositionally biased region" description="Basic residues" evidence="2">
    <location>
        <begin position="1104"/>
        <end position="1117"/>
    </location>
</feature>
<feature type="compositionally biased region" description="Basic residues" evidence="2">
    <location>
        <begin position="1248"/>
        <end position="1257"/>
    </location>
</feature>
<keyword evidence="1" id="KW-0175">Coiled coil</keyword>
<feature type="compositionally biased region" description="Basic and acidic residues" evidence="2">
    <location>
        <begin position="1118"/>
        <end position="1140"/>
    </location>
</feature>
<feature type="region of interest" description="Disordered" evidence="2">
    <location>
        <begin position="500"/>
        <end position="525"/>
    </location>
</feature>
<evidence type="ECO:0000259" key="3">
    <source>
        <dbReference type="PROSITE" id="PS51192"/>
    </source>
</evidence>
<evidence type="ECO:0000256" key="1">
    <source>
        <dbReference type="SAM" id="Coils"/>
    </source>
</evidence>
<accession>A0A6C0ERC0</accession>
<feature type="region of interest" description="Disordered" evidence="2">
    <location>
        <begin position="1104"/>
        <end position="1141"/>
    </location>
</feature>
<proteinExistence type="predicted"/>
<dbReference type="CDD" id="cd18785">
    <property type="entry name" value="SF2_C"/>
    <property type="match status" value="1"/>
</dbReference>
<dbReference type="Gene3D" id="3.40.50.300">
    <property type="entry name" value="P-loop containing nucleotide triphosphate hydrolases"/>
    <property type="match status" value="1"/>
</dbReference>
<protein>
    <recommendedName>
        <fullName evidence="3">Helicase ATP-binding domain-containing protein</fullName>
    </recommendedName>
</protein>
<organism evidence="4">
    <name type="scientific">viral metagenome</name>
    <dbReference type="NCBI Taxonomy" id="1070528"/>
    <lineage>
        <taxon>unclassified sequences</taxon>
        <taxon>metagenomes</taxon>
        <taxon>organismal metagenomes</taxon>
    </lineage>
</organism>
<reference evidence="4" key="1">
    <citation type="journal article" date="2020" name="Nature">
        <title>Giant virus diversity and host interactions through global metagenomics.</title>
        <authorList>
            <person name="Schulz F."/>
            <person name="Roux S."/>
            <person name="Paez-Espino D."/>
            <person name="Jungbluth S."/>
            <person name="Walsh D.A."/>
            <person name="Denef V.J."/>
            <person name="McMahon K.D."/>
            <person name="Konstantinidis K.T."/>
            <person name="Eloe-Fadrosh E.A."/>
            <person name="Kyrpides N.C."/>
            <person name="Woyke T."/>
        </authorList>
    </citation>
    <scope>NUCLEOTIDE SEQUENCE</scope>
    <source>
        <strain evidence="4">GVMAG-M-3300009155-48</strain>
    </source>
</reference>
<feature type="region of interest" description="Disordered" evidence="2">
    <location>
        <begin position="1"/>
        <end position="23"/>
    </location>
</feature>
<dbReference type="InterPro" id="IPR027417">
    <property type="entry name" value="P-loop_NTPase"/>
</dbReference>
<dbReference type="PROSITE" id="PS51192">
    <property type="entry name" value="HELICASE_ATP_BIND_1"/>
    <property type="match status" value="1"/>
</dbReference>
<feature type="domain" description="Helicase ATP-binding" evidence="3">
    <location>
        <begin position="600"/>
        <end position="795"/>
    </location>
</feature>
<evidence type="ECO:0000313" key="4">
    <source>
        <dbReference type="EMBL" id="QHT31577.1"/>
    </source>
</evidence>
<dbReference type="InterPro" id="IPR014001">
    <property type="entry name" value="Helicase_ATP-bd"/>
</dbReference>
<feature type="compositionally biased region" description="Low complexity" evidence="2">
    <location>
        <begin position="398"/>
        <end position="415"/>
    </location>
</feature>
<feature type="region of interest" description="Disordered" evidence="2">
    <location>
        <begin position="1178"/>
        <end position="1257"/>
    </location>
</feature>
<feature type="compositionally biased region" description="Basic and acidic residues" evidence="2">
    <location>
        <begin position="1199"/>
        <end position="1247"/>
    </location>
</feature>
<dbReference type="SUPFAM" id="SSF52540">
    <property type="entry name" value="P-loop containing nucleoside triphosphate hydrolases"/>
    <property type="match status" value="2"/>
</dbReference>
<evidence type="ECO:0000256" key="2">
    <source>
        <dbReference type="SAM" id="MobiDB-lite"/>
    </source>
</evidence>
<name>A0A6C0ERC0_9ZZZZ</name>
<feature type="compositionally biased region" description="Polar residues" evidence="2">
    <location>
        <begin position="422"/>
        <end position="443"/>
    </location>
</feature>
<dbReference type="AlphaFoldDB" id="A0A6C0ERC0"/>